<dbReference type="InterPro" id="IPR006975">
    <property type="entry name" value="NifQ"/>
</dbReference>
<dbReference type="RefSeq" id="WP_150097114.1">
    <property type="nucleotide sequence ID" value="NZ_VWPL01000010.1"/>
</dbReference>
<protein>
    <submittedName>
        <fullName evidence="1">Nitrogen fixation protein NifQ</fullName>
    </submittedName>
</protein>
<dbReference type="Pfam" id="PF04891">
    <property type="entry name" value="NifQ"/>
    <property type="match status" value="1"/>
</dbReference>
<keyword evidence="2" id="KW-1185">Reference proteome</keyword>
<dbReference type="EMBL" id="VWPL01000010">
    <property type="protein sequence ID" value="KAA5602036.1"/>
    <property type="molecule type" value="Genomic_DNA"/>
</dbReference>
<gene>
    <name evidence="1" type="ORF">F1193_07790</name>
</gene>
<reference evidence="1 2" key="1">
    <citation type="submission" date="2019-09" db="EMBL/GenBank/DDBJ databases">
        <title>Draft Whole-Genome sequence of Blastochloris sulfoviridis DSM 729.</title>
        <authorList>
            <person name="Meyer T.E."/>
            <person name="Kyndt J.A."/>
        </authorList>
    </citation>
    <scope>NUCLEOTIDE SEQUENCE [LARGE SCALE GENOMIC DNA]</scope>
    <source>
        <strain evidence="1 2">DSM 729</strain>
    </source>
</reference>
<organism evidence="1 2">
    <name type="scientific">Blastochloris sulfoviridis</name>
    <dbReference type="NCBI Taxonomy" id="50712"/>
    <lineage>
        <taxon>Bacteria</taxon>
        <taxon>Pseudomonadati</taxon>
        <taxon>Pseudomonadota</taxon>
        <taxon>Alphaproteobacteria</taxon>
        <taxon>Hyphomicrobiales</taxon>
        <taxon>Blastochloridaceae</taxon>
        <taxon>Blastochloris</taxon>
    </lineage>
</organism>
<dbReference type="Proteomes" id="UP000323886">
    <property type="component" value="Unassembled WGS sequence"/>
</dbReference>
<evidence type="ECO:0000313" key="2">
    <source>
        <dbReference type="Proteomes" id="UP000323886"/>
    </source>
</evidence>
<comment type="caution">
    <text evidence="1">The sequence shown here is derived from an EMBL/GenBank/DDBJ whole genome shotgun (WGS) entry which is preliminary data.</text>
</comment>
<name>A0A5M6I1I5_9HYPH</name>
<evidence type="ECO:0000313" key="1">
    <source>
        <dbReference type="EMBL" id="KAA5602036.1"/>
    </source>
</evidence>
<proteinExistence type="predicted"/>
<sequence length="234" mass="24761">MFAPVEDRFATGAASPAALYRRLTGVDPAVADIATDAAFDRHVLACAIVAAAAGPGGVAAGLGLSLAARDAMLAAYFPHACGVVAALAAAAARSGDAATLANGAATAPGDEFEMVRDLLLAHRSRAGSETDWLAAIVARRALEPNHLWEDLGLRSRVELTRLLERHFAPLAAKNTRNMRWKRFFYRTLCEDDGFVLCATPTCTGCGDFETCFGEETGESRLAHIRRTVESAISL</sequence>
<dbReference type="GO" id="GO:0009399">
    <property type="term" value="P:nitrogen fixation"/>
    <property type="evidence" value="ECO:0007669"/>
    <property type="project" value="InterPro"/>
</dbReference>
<dbReference type="AlphaFoldDB" id="A0A5M6I1I5"/>
<accession>A0A5M6I1I5</accession>
<dbReference type="OrthoDB" id="192277at2"/>
<dbReference type="GO" id="GO:0030151">
    <property type="term" value="F:molybdenum ion binding"/>
    <property type="evidence" value="ECO:0007669"/>
    <property type="project" value="InterPro"/>
</dbReference>